<dbReference type="SUPFAM" id="SSF54236">
    <property type="entry name" value="Ubiquitin-like"/>
    <property type="match status" value="1"/>
</dbReference>
<dbReference type="Gene3D" id="3.10.20.90">
    <property type="entry name" value="Phosphatidylinositol 3-kinase Catalytic Subunit, Chain A, domain 1"/>
    <property type="match status" value="1"/>
</dbReference>
<feature type="region of interest" description="Disordered" evidence="1">
    <location>
        <begin position="481"/>
        <end position="504"/>
    </location>
</feature>
<dbReference type="PROSITE" id="PS50053">
    <property type="entry name" value="UBIQUITIN_2"/>
    <property type="match status" value="1"/>
</dbReference>
<feature type="region of interest" description="Disordered" evidence="1">
    <location>
        <begin position="29"/>
        <end position="154"/>
    </location>
</feature>
<evidence type="ECO:0000313" key="4">
    <source>
        <dbReference type="Proteomes" id="UP000594364"/>
    </source>
</evidence>
<proteinExistence type="predicted"/>
<dbReference type="OrthoDB" id="3365399at2759"/>
<feature type="region of interest" description="Disordered" evidence="1">
    <location>
        <begin position="581"/>
        <end position="636"/>
    </location>
</feature>
<dbReference type="Pfam" id="PF11976">
    <property type="entry name" value="Rad60-SLD"/>
    <property type="match status" value="1"/>
</dbReference>
<feature type="compositionally biased region" description="Basic and acidic residues" evidence="1">
    <location>
        <begin position="38"/>
        <end position="64"/>
    </location>
</feature>
<reference evidence="3 4" key="1">
    <citation type="journal article" date="2018" name="PLoS Genet.">
        <title>Repeat elements organise 3D genome structure and mediate transcription in the filamentous fungus Epichloe festucae.</title>
        <authorList>
            <person name="Winter D.J."/>
            <person name="Ganley A.R.D."/>
            <person name="Young C.A."/>
            <person name="Liachko I."/>
            <person name="Schardl C.L."/>
            <person name="Dupont P.Y."/>
            <person name="Berry D."/>
            <person name="Ram A."/>
            <person name="Scott B."/>
            <person name="Cox M.P."/>
        </authorList>
    </citation>
    <scope>NUCLEOTIDE SEQUENCE [LARGE SCALE GENOMIC DNA]</scope>
    <source>
        <strain evidence="3 4">Fl1</strain>
    </source>
</reference>
<evidence type="ECO:0000256" key="1">
    <source>
        <dbReference type="SAM" id="MobiDB-lite"/>
    </source>
</evidence>
<feature type="compositionally biased region" description="Polar residues" evidence="1">
    <location>
        <begin position="140"/>
        <end position="153"/>
    </location>
</feature>
<accession>A0A7S9KRM6</accession>
<evidence type="ECO:0000313" key="3">
    <source>
        <dbReference type="EMBL" id="QPG99454.1"/>
    </source>
</evidence>
<feature type="region of interest" description="Disordered" evidence="1">
    <location>
        <begin position="189"/>
        <end position="218"/>
    </location>
</feature>
<evidence type="ECO:0000259" key="2">
    <source>
        <dbReference type="PROSITE" id="PS50053"/>
    </source>
</evidence>
<gene>
    <name evidence="3" type="ORF">C2857_001816</name>
</gene>
<dbReference type="Proteomes" id="UP000594364">
    <property type="component" value="Chromosome 3"/>
</dbReference>
<dbReference type="InterPro" id="IPR029071">
    <property type="entry name" value="Ubiquitin-like_domsf"/>
</dbReference>
<dbReference type="EMBL" id="CP031387">
    <property type="protein sequence ID" value="QPG99454.1"/>
    <property type="molecule type" value="Genomic_DNA"/>
</dbReference>
<sequence length="636" mass="70948">MSEIPTTPAPPKAKKLPFKPTALRRSASKFVAPVNHGKAQDDDGLDLFRRSKEMRPIMEADRERRLKKKQKLEEERRKAAATAGKRLSEDYAENDNAPSLTTPVSPSVIRSMTPVNVYHGGTSEEASELVTPPASKRTRLSSTPKNLSFSSGEPDSVIHIPFLSRIASAVTQGSPSQSSANMLSSTPAPIILSESDDDDNDDHAPTPTPRKNEDEVEALGSSFAATDEDDEFAEYIRKAEEQRRDQALSEASRNSDAAKESIHILVTSLVPNSKPCQVKYLYSRPLRVVRDTWLALQKQKGILTDVDDTDEIVLTWRRKKVYASSTLLNLGIRPEGNGRAVVDGHNTKGLGDNRTQVHMEVWTKELFQEMEREEELQRKREAGELSDDVNSPGLATVESPAREIKLRVILKARGLEDVKLTVRPETTVETLITGFRTKQPTASGKDVGIWFDGDRLEEHMTMDEVEIDDMDTLEVHIKCRYDDGPSEDRGKQRLSWSQTPDPDEMSLTELTFGAQEPGETSPRAITELKQPDWSKWDGYYNPDLKITQQLSEITPDEVFTHDAMLRSMRAAQLLEKTRAACQNEDTGARNDVTDNAEDASNSNAEITTQVASASSTLMDKRIRKTSPRNRVQSLPP</sequence>
<keyword evidence="4" id="KW-1185">Reference proteome</keyword>
<organism evidence="3 4">
    <name type="scientific">Epichloe festucae (strain Fl1)</name>
    <dbReference type="NCBI Taxonomy" id="877507"/>
    <lineage>
        <taxon>Eukaryota</taxon>
        <taxon>Fungi</taxon>
        <taxon>Dikarya</taxon>
        <taxon>Ascomycota</taxon>
        <taxon>Pezizomycotina</taxon>
        <taxon>Sordariomycetes</taxon>
        <taxon>Hypocreomycetidae</taxon>
        <taxon>Hypocreales</taxon>
        <taxon>Clavicipitaceae</taxon>
        <taxon>Epichloe</taxon>
    </lineage>
</organism>
<feature type="domain" description="Ubiquitin-like" evidence="2">
    <location>
        <begin position="406"/>
        <end position="478"/>
    </location>
</feature>
<feature type="compositionally biased region" description="Polar residues" evidence="1">
    <location>
        <begin position="96"/>
        <end position="114"/>
    </location>
</feature>
<protein>
    <recommendedName>
        <fullName evidence="2">Ubiquitin-like domain-containing protein</fullName>
    </recommendedName>
</protein>
<feature type="compositionally biased region" description="Basic and acidic residues" evidence="1">
    <location>
        <begin position="481"/>
        <end position="491"/>
    </location>
</feature>
<dbReference type="InterPro" id="IPR000626">
    <property type="entry name" value="Ubiquitin-like_dom"/>
</dbReference>
<feature type="compositionally biased region" description="Polar residues" evidence="1">
    <location>
        <begin position="598"/>
        <end position="617"/>
    </location>
</feature>
<dbReference type="InterPro" id="IPR022617">
    <property type="entry name" value="Rad60/SUMO-like_dom"/>
</dbReference>
<dbReference type="AlphaFoldDB" id="A0A7S9KRM6"/>
<name>A0A7S9KRM6_EPIFF</name>